<dbReference type="PANTHER" id="PTHR33434">
    <property type="entry name" value="DEGV DOMAIN-CONTAINING PROTEIN DR_1986-RELATED"/>
    <property type="match status" value="1"/>
</dbReference>
<dbReference type="PATRIC" id="fig|1600.4.peg.949"/>
<dbReference type="STRING" id="1600.LBAT_0926"/>
<evidence type="ECO:0000313" key="2">
    <source>
        <dbReference type="EMBL" id="BAQ57315.1"/>
    </source>
</evidence>
<dbReference type="InterPro" id="IPR043168">
    <property type="entry name" value="DegV_C"/>
</dbReference>
<dbReference type="Gene3D" id="3.30.1180.10">
    <property type="match status" value="1"/>
</dbReference>
<dbReference type="Gene3D" id="3.40.50.10170">
    <property type="match status" value="1"/>
</dbReference>
<name>A0A0D6A4D3_9LACO</name>
<keyword evidence="3" id="KW-1185">Reference proteome</keyword>
<dbReference type="PROSITE" id="PS51482">
    <property type="entry name" value="DEGV"/>
    <property type="match status" value="1"/>
</dbReference>
<dbReference type="RefSeq" id="WP_060459487.1">
    <property type="nucleotide sequence ID" value="NZ_AP014808.1"/>
</dbReference>
<dbReference type="KEGG" id="lae:LBAT_0926"/>
<keyword evidence="1" id="KW-0446">Lipid-binding</keyword>
<reference evidence="2 3" key="1">
    <citation type="submission" date="2015-03" db="EMBL/GenBank/DDBJ databases">
        <title>Complete genome sequence of Lactobacillus acetotolerans NBRC 13120.</title>
        <authorList>
            <person name="Toh H."/>
            <person name="Morita H."/>
            <person name="Fujita N."/>
        </authorList>
    </citation>
    <scope>NUCLEOTIDE SEQUENCE [LARGE SCALE GENOMIC DNA]</scope>
    <source>
        <strain evidence="2 3">NBRC 13120</strain>
    </source>
</reference>
<organism evidence="2 3">
    <name type="scientific">Lactobacillus acetotolerans</name>
    <dbReference type="NCBI Taxonomy" id="1600"/>
    <lineage>
        <taxon>Bacteria</taxon>
        <taxon>Bacillati</taxon>
        <taxon>Bacillota</taxon>
        <taxon>Bacilli</taxon>
        <taxon>Lactobacillales</taxon>
        <taxon>Lactobacillaceae</taxon>
        <taxon>Lactobacillus</taxon>
    </lineage>
</organism>
<dbReference type="SUPFAM" id="SSF82549">
    <property type="entry name" value="DAK1/DegV-like"/>
    <property type="match status" value="1"/>
</dbReference>
<proteinExistence type="predicted"/>
<sequence length="286" mass="31597">MSKIKIMTDSSVQLTPEEVKKYDITVVPLSVTIDGKTYLDGIDISRKEFIEKMDEAKELPKTSQPPIGRFVDAINKLTADGSDVLGIFLAKTLSGTIDAARQAAQITGKENKVHLVDSELTDRAEGFQVLAAAKDIEAGKELPEILKHIDHIKKTQKLHLVVVNLKNIIKGGRLGKLTGKVATLLNIQIELQMPGGHLIIAKKGRGKKFARAFNERVLDEIRSNKDKIKEIGVSYVSTEDKPKPMIELGKKIKAINNDFNVLVRETSPIISTHAGMNAYAILYYTE</sequence>
<gene>
    <name evidence="2" type="ORF">LBAT_0926</name>
</gene>
<dbReference type="NCBIfam" id="TIGR00762">
    <property type="entry name" value="DegV"/>
    <property type="match status" value="1"/>
</dbReference>
<dbReference type="Pfam" id="PF02645">
    <property type="entry name" value="DegV"/>
    <property type="match status" value="1"/>
</dbReference>
<evidence type="ECO:0008006" key="4">
    <source>
        <dbReference type="Google" id="ProtNLM"/>
    </source>
</evidence>
<dbReference type="GO" id="GO:0008289">
    <property type="term" value="F:lipid binding"/>
    <property type="evidence" value="ECO:0007669"/>
    <property type="project" value="UniProtKB-KW"/>
</dbReference>
<dbReference type="AlphaFoldDB" id="A0A0D6A4D3"/>
<dbReference type="InterPro" id="IPR050270">
    <property type="entry name" value="DegV_domain_contain"/>
</dbReference>
<dbReference type="Proteomes" id="UP000035709">
    <property type="component" value="Chromosome"/>
</dbReference>
<dbReference type="PANTHER" id="PTHR33434:SF8">
    <property type="entry name" value="DEGV DOMAIN-CONTAINING PROTEIN SPR1019"/>
    <property type="match status" value="1"/>
</dbReference>
<accession>A0A0D6A4D3</accession>
<evidence type="ECO:0000256" key="1">
    <source>
        <dbReference type="ARBA" id="ARBA00023121"/>
    </source>
</evidence>
<evidence type="ECO:0000313" key="3">
    <source>
        <dbReference type="Proteomes" id="UP000035709"/>
    </source>
</evidence>
<protein>
    <recommendedName>
        <fullName evidence="4">DegV family protein</fullName>
    </recommendedName>
</protein>
<dbReference type="EMBL" id="AP014808">
    <property type="protein sequence ID" value="BAQ57315.1"/>
    <property type="molecule type" value="Genomic_DNA"/>
</dbReference>
<dbReference type="InterPro" id="IPR003797">
    <property type="entry name" value="DegV"/>
</dbReference>